<proteinExistence type="predicted"/>
<reference evidence="1 2" key="1">
    <citation type="journal article" date="2014" name="Genome Announc.">
        <title>Draft Genome Sequence of the Haloacid-Degrading Burkholderia caribensis Strain MBA4.</title>
        <authorList>
            <person name="Pan Y."/>
            <person name="Kong K.F."/>
            <person name="Tsang J.S."/>
        </authorList>
    </citation>
    <scope>NUCLEOTIDE SEQUENCE [LARGE SCALE GENOMIC DNA]</scope>
    <source>
        <strain evidence="1 2">MBA4</strain>
    </source>
</reference>
<organism evidence="1 2">
    <name type="scientific">Paraburkholderia caribensis MBA4</name>
    <dbReference type="NCBI Taxonomy" id="1323664"/>
    <lineage>
        <taxon>Bacteria</taxon>
        <taxon>Pseudomonadati</taxon>
        <taxon>Pseudomonadota</taxon>
        <taxon>Betaproteobacteria</taxon>
        <taxon>Burkholderiales</taxon>
        <taxon>Burkholderiaceae</taxon>
        <taxon>Paraburkholderia</taxon>
    </lineage>
</organism>
<name>A0A0P0RFM2_9BURK</name>
<dbReference type="EMBL" id="CP012747">
    <property type="protein sequence ID" value="ALL67363.1"/>
    <property type="molecule type" value="Genomic_DNA"/>
</dbReference>
<accession>A0A0P0RFM2</accession>
<dbReference type="Proteomes" id="UP000019146">
    <property type="component" value="Chromosome 2"/>
</dbReference>
<evidence type="ECO:0000313" key="1">
    <source>
        <dbReference type="EMBL" id="ALL67363.1"/>
    </source>
</evidence>
<gene>
    <name evidence="1" type="ORF">K788_0005470</name>
</gene>
<sequence length="49" mass="5667">MTIQSTAGPRPKKKHFDRGWRRAGWQKVSSLSHSIRDPYQSTLSAIGWR</sequence>
<evidence type="ECO:0000313" key="2">
    <source>
        <dbReference type="Proteomes" id="UP000019146"/>
    </source>
</evidence>
<protein>
    <submittedName>
        <fullName evidence="1">Uncharacterized protein</fullName>
    </submittedName>
</protein>
<dbReference type="AlphaFoldDB" id="A0A0P0RFM2"/>
<dbReference type="KEGG" id="bcai:K788_0005470"/>